<dbReference type="Proteomes" id="UP001154282">
    <property type="component" value="Unassembled WGS sequence"/>
</dbReference>
<feature type="compositionally biased region" description="Low complexity" evidence="1">
    <location>
        <begin position="1"/>
        <end position="11"/>
    </location>
</feature>
<gene>
    <name evidence="3" type="ORF">LITE_LOCUS2434</name>
</gene>
<dbReference type="SUPFAM" id="SSF52821">
    <property type="entry name" value="Rhodanese/Cell cycle control phosphatase"/>
    <property type="match status" value="1"/>
</dbReference>
<proteinExistence type="predicted"/>
<organism evidence="3 4">
    <name type="scientific">Linum tenue</name>
    <dbReference type="NCBI Taxonomy" id="586396"/>
    <lineage>
        <taxon>Eukaryota</taxon>
        <taxon>Viridiplantae</taxon>
        <taxon>Streptophyta</taxon>
        <taxon>Embryophyta</taxon>
        <taxon>Tracheophyta</taxon>
        <taxon>Spermatophyta</taxon>
        <taxon>Magnoliopsida</taxon>
        <taxon>eudicotyledons</taxon>
        <taxon>Gunneridae</taxon>
        <taxon>Pentapetalae</taxon>
        <taxon>rosids</taxon>
        <taxon>fabids</taxon>
        <taxon>Malpighiales</taxon>
        <taxon>Linaceae</taxon>
        <taxon>Linum</taxon>
    </lineage>
</organism>
<dbReference type="PANTHER" id="PTHR44542:SF14">
    <property type="entry name" value="PROTEIN HIGH ARSENIC CONTENT 1, MITOCHONDRIAL-RELATED"/>
    <property type="match status" value="1"/>
</dbReference>
<dbReference type="PANTHER" id="PTHR44542">
    <property type="entry name" value="THIOSULFATE SULFURTRANSFERASE 18"/>
    <property type="match status" value="1"/>
</dbReference>
<dbReference type="GO" id="GO:0003824">
    <property type="term" value="F:catalytic activity"/>
    <property type="evidence" value="ECO:0007669"/>
    <property type="project" value="InterPro"/>
</dbReference>
<evidence type="ECO:0000256" key="1">
    <source>
        <dbReference type="SAM" id="MobiDB-lite"/>
    </source>
</evidence>
<dbReference type="InterPro" id="IPR036873">
    <property type="entry name" value="Rhodanese-like_dom_sf"/>
</dbReference>
<protein>
    <recommendedName>
        <fullName evidence="2">Rhodanese domain-containing protein</fullName>
    </recommendedName>
</protein>
<dbReference type="AlphaFoldDB" id="A0AAV0H3W1"/>
<feature type="region of interest" description="Disordered" evidence="1">
    <location>
        <begin position="1"/>
        <end position="57"/>
    </location>
</feature>
<dbReference type="InterPro" id="IPR001763">
    <property type="entry name" value="Rhodanese-like_dom"/>
</dbReference>
<dbReference type="PROSITE" id="PS50206">
    <property type="entry name" value="RHODANESE_3"/>
    <property type="match status" value="1"/>
</dbReference>
<evidence type="ECO:0000313" key="3">
    <source>
        <dbReference type="EMBL" id="CAI0379862.1"/>
    </source>
</evidence>
<evidence type="ECO:0000313" key="4">
    <source>
        <dbReference type="Proteomes" id="UP001154282"/>
    </source>
</evidence>
<reference evidence="3" key="1">
    <citation type="submission" date="2022-08" db="EMBL/GenBank/DDBJ databases">
        <authorList>
            <person name="Gutierrez-Valencia J."/>
        </authorList>
    </citation>
    <scope>NUCLEOTIDE SEQUENCE</scope>
</reference>
<dbReference type="InterPro" id="IPR044684">
    <property type="entry name" value="STR17/STR18/HARC1-like"/>
</dbReference>
<keyword evidence="4" id="KW-1185">Reference proteome</keyword>
<name>A0AAV0H3W1_9ROSI</name>
<sequence>MMSSSEMASSSLEKRMEEDFKAAHADAGKVWKQRDQRSAEAATAAVNSDSPEDDDDDCRKIFNVPYYVHTPKGREKNPEFVDKIRETFKEDDHLIVGFKNACNMGGGYRAWEKNGFPTKKQHKEQQL</sequence>
<feature type="domain" description="Rhodanese" evidence="2">
    <location>
        <begin position="97"/>
        <end position="120"/>
    </location>
</feature>
<accession>A0AAV0H3W1</accession>
<comment type="caution">
    <text evidence="3">The sequence shown here is derived from an EMBL/GenBank/DDBJ whole genome shotgun (WGS) entry which is preliminary data.</text>
</comment>
<dbReference type="EMBL" id="CAMGYJ010000002">
    <property type="protein sequence ID" value="CAI0379862.1"/>
    <property type="molecule type" value="Genomic_DNA"/>
</dbReference>
<evidence type="ECO:0000259" key="2">
    <source>
        <dbReference type="PROSITE" id="PS50206"/>
    </source>
</evidence>
<feature type="compositionally biased region" description="Basic and acidic residues" evidence="1">
    <location>
        <begin position="12"/>
        <end position="38"/>
    </location>
</feature>